<dbReference type="Proteomes" id="UP001328733">
    <property type="component" value="Unassembled WGS sequence"/>
</dbReference>
<evidence type="ECO:0000256" key="1">
    <source>
        <dbReference type="SAM" id="MobiDB-lite"/>
    </source>
</evidence>
<dbReference type="RefSeq" id="WP_332867108.1">
    <property type="nucleotide sequence ID" value="NZ_JBAFSM010000054.1"/>
</dbReference>
<accession>A0AAW9QYY8</accession>
<reference evidence="2 3" key="1">
    <citation type="submission" date="2024-01" db="EMBL/GenBank/DDBJ databases">
        <title>Genomic insights into the taxonomy and metabolism of the cyanobacterium Pannus brasiliensis CCIBt3594.</title>
        <authorList>
            <person name="Machado M."/>
            <person name="Botero N.B."/>
            <person name="Andreote A.P.D."/>
            <person name="Feitosa A.M.T."/>
            <person name="Popin R."/>
            <person name="Sivonen K."/>
            <person name="Fiore M.F."/>
        </authorList>
    </citation>
    <scope>NUCLEOTIDE SEQUENCE [LARGE SCALE GENOMIC DNA]</scope>
    <source>
        <strain evidence="2 3">CCIBt3594</strain>
    </source>
</reference>
<feature type="region of interest" description="Disordered" evidence="1">
    <location>
        <begin position="1"/>
        <end position="25"/>
    </location>
</feature>
<proteinExistence type="predicted"/>
<organism evidence="2 3">
    <name type="scientific">Pannus brasiliensis CCIBt3594</name>
    <dbReference type="NCBI Taxonomy" id="1427578"/>
    <lineage>
        <taxon>Bacteria</taxon>
        <taxon>Bacillati</taxon>
        <taxon>Cyanobacteriota</taxon>
        <taxon>Cyanophyceae</taxon>
        <taxon>Oscillatoriophycideae</taxon>
        <taxon>Chroococcales</taxon>
        <taxon>Microcystaceae</taxon>
        <taxon>Pannus</taxon>
    </lineage>
</organism>
<keyword evidence="3" id="KW-1185">Reference proteome</keyword>
<evidence type="ECO:0000313" key="2">
    <source>
        <dbReference type="EMBL" id="MEG3439627.1"/>
    </source>
</evidence>
<gene>
    <name evidence="2" type="ORF">V0288_21040</name>
</gene>
<sequence length="40" mass="4732">MKSRRGHAKIEVELGTGDRSIETRPHSFGTRRYNLYRVTR</sequence>
<name>A0AAW9QYY8_9CHRO</name>
<comment type="caution">
    <text evidence="2">The sequence shown here is derived from an EMBL/GenBank/DDBJ whole genome shotgun (WGS) entry which is preliminary data.</text>
</comment>
<dbReference type="AlphaFoldDB" id="A0AAW9QYY8"/>
<protein>
    <submittedName>
        <fullName evidence="2">Uncharacterized protein</fullName>
    </submittedName>
</protein>
<evidence type="ECO:0000313" key="3">
    <source>
        <dbReference type="Proteomes" id="UP001328733"/>
    </source>
</evidence>
<dbReference type="EMBL" id="JBAFSM010000054">
    <property type="protein sequence ID" value="MEG3439627.1"/>
    <property type="molecule type" value="Genomic_DNA"/>
</dbReference>